<dbReference type="STRING" id="870435.A0A0C3JKC7"/>
<dbReference type="OrthoDB" id="6287725at2759"/>
<dbReference type="GO" id="GO:0000902">
    <property type="term" value="P:cell morphogenesis"/>
    <property type="evidence" value="ECO:0007669"/>
    <property type="project" value="InterPro"/>
</dbReference>
<dbReference type="EMBL" id="KN831954">
    <property type="protein sequence ID" value="KIO09598.1"/>
    <property type="molecule type" value="Genomic_DNA"/>
</dbReference>
<sequence length="2371" mass="262893">MSSEGIQITIPDLDEEDLSSTPIPFGRAGAFGFGGSSNSGPESPTILTPTTTDKGFFGTHNRGDSLASNDSFLDHIPRKPFAHVPQPSIAATSASPFSKKPSFASIRNAFKSSSKNNADVPPLPSIDGQVYPILKNPFNRSTSSLAHSITSTSKHNTTSPPHVHPRPPTPAGESRYPRSLSRARGHSKARSHHSQSGSIFHNSDNGSDHGHSSGHHPPNHAFTFGHPPASPPPVPRVPDGLLATRGDSPAMSDDDFSVGISGGKSPSDYALHAVFIRFATLAEAKIDAFLHESLNTDPALTDYFAPSLDPQFDDLLRSLAKIAQRHAKNVVEAITRWRRGIGDLSGAGGASSTRSRTAEHRSLAVIYIMCRALISVLSSLPPQALGDTLGYSLEETIFDQFKSPAATSNTNYRSCTELYAVVLGCLARIRFVSVTDRFLNELAPVAGGQVAKDSDTKFENLVKGLRHVQLKVWPPEAFEEGAEFMESLAKSFENAHGLRFKIAFAETIVRLLHPIGKTAQAEVNHPLWGKAIERIYPRAREMMGKPRYWQAAYPLAVTTLCVAPHQFFLKAWTACFEYGIGKLKDKPSRIPIMNGVVRLIWTYLFRCQESASTSTAKLDTLLKQLFPQGRALVYPNEEHLEPFICVIHFVLSKYFDFGRDFCMDLLQESSGVLVPERVAVAVQATLLTLHAVEREDPTPTWPSSSDFSAVPSWDDYPSSSDTLPSALLSKPGVQDFCERFGAAISAIAQSCFKAVGRMSVFDEQWALSRLSSTSGGTSFEESHNVVIRRHPEGAVAYPSQLVSQMSILQSCFQSWPRCLHTPSLSLPDAVDMLVRGVIHVEPRVGEAAGAALRRLMKDARHGLTVLKCFTTLLFDPRSLEREVAGIRMVLESTRLLNLWTSIVDSWISGLTHGKKLDAIGNDLQTIATQARDIAAGALFLLSYELSSIRCIGVKLVRSLQSLFATLALSDPSLVSTQFSTLFQHNVHNNLQGFDELLDRAEFDRLQQWKKSGKPDVLLRIADSNNDKDRRIWRHIYPSFMRSSQSLAPHLVSDCRAIVEAAVSRYHSTMLHLAGISGSAIRSQSSRASEKDGHKLIKENMQLIDQWHVWIKILSSTVTVSEGRLAMVHAGREHSRVPSDVGFERERTSTSRNLFRHLTPFLDSDYAPFRDAAVLSISSFPPEAYSQLLEDLNSFARQFYDEIRPKNGSSGWTGRSRRQSRLHSAVARIYYLTAPHLQHPNLTAKQDALSHALKFVRNTQAFLVVPENRENYAHQRLRRYFCGLVERLFDALAGLPDSDRFTPPNIHITLYRLVEGWCQYGPQSESVKQRFILMQRAAVAANNDPQMEVAERFQNETKLLSNATIGALAALCQKACLPQDAMESTSPTERPPQDLRTPDPGQLVERLHAVFETDHIHLRASARKALKSLLTLPQLSSTFLSDVMRRSFCDPTTSSLTATAFFEVVADVVCDTPDHPFTFPQIVTLGTANLCHNDISIRRRAFDILVATHERASGVIAMAEFETMIVNPAPSVYLQTHRLIAECMAGEHPAQAHDVLAEVSALLLRIHHGGGGRVSHLMLQSLEHWVPHLHVQDEDPHSLHLTTDGSFAVYHLLTLTKRYSDAEPEQIGAIWASLVEVPDPRCGRAVASFLVNESSKVATRSFVKCASEVIACLSRSAVGVQIFEELCSICEPERMLPTLDHRLRHLAPAEVELWSDLDVLFADDQPRYFLGSAQYAMLFIGSTALERLWTYGNEISAILLAVLSHIDHRVPMLRAAARRMLFQLTRSCIPWYPPATDKVGAPNRTALLSVVSAMEGRGDSLFWTDEDPIDVVNTRMEYVVDQILSVIGLFVPDLASQLGKVAIEYLDHCVIRSIAMRCLQVYRCLKLPLTQAVLGHILVRFTTMAGDQDSELHPVNAEIITAITASVVAGNYEPALLPKIFWTAAACLMTVVEREFVEAVKLLISVLSRLDLEDADVVGSLLFQQPESWNASSGLQTYLLGGMRSAVTMQDTFTALLQLTRVSDSRLVEPSERRLCELFTLSLPWCLRAMVSDNRDAALDEFCTCIARLAEQEGRDSITRVMTSLVKNRFRTKDDFLRQSAATLREHYAAHWTNVSTLLLGLVLNKENWVRVHTMQVLKVFFEQRDLRNASHCLTTEHLMPLLRLVEGDLAAQALDVLEEPNKVHGGPNARQVLRMSMHGALNHGTVDDGEIFGVPEESGWSIPHVDTRRTEYRHNLYAVAQTCIGSWRPSLIRLESRGNIVSFTDGLDEDLGVLVQDLHDLSEFFQNNRSQQQVLLPSQQLEERVASIIARSTGDSDDAPHTPFADAFQIGNLHYFSDDSADDSGSESELDAFVFDSPAYHREGPNGTHLG</sequence>
<reference evidence="6" key="2">
    <citation type="submission" date="2015-01" db="EMBL/GenBank/DDBJ databases">
        <title>Evolutionary Origins and Diversification of the Mycorrhizal Mutualists.</title>
        <authorList>
            <consortium name="DOE Joint Genome Institute"/>
            <consortium name="Mycorrhizal Genomics Consortium"/>
            <person name="Kohler A."/>
            <person name="Kuo A."/>
            <person name="Nagy L.G."/>
            <person name="Floudas D."/>
            <person name="Copeland A."/>
            <person name="Barry K.W."/>
            <person name="Cichocki N."/>
            <person name="Veneault-Fourrey C."/>
            <person name="LaButti K."/>
            <person name="Lindquist E.A."/>
            <person name="Lipzen A."/>
            <person name="Lundell T."/>
            <person name="Morin E."/>
            <person name="Murat C."/>
            <person name="Riley R."/>
            <person name="Ohm R."/>
            <person name="Sun H."/>
            <person name="Tunlid A."/>
            <person name="Henrissat B."/>
            <person name="Grigoriev I.V."/>
            <person name="Hibbett D.S."/>
            <person name="Martin F."/>
        </authorList>
    </citation>
    <scope>NUCLEOTIDE SEQUENCE [LARGE SCALE GENOMIC DNA]</scope>
    <source>
        <strain evidence="6">Marx 270</strain>
    </source>
</reference>
<evidence type="ECO:0000259" key="3">
    <source>
        <dbReference type="Pfam" id="PF14225"/>
    </source>
</evidence>
<dbReference type="PANTHER" id="PTHR12295:SF30">
    <property type="entry name" value="PROTEIN FURRY"/>
    <property type="match status" value="1"/>
</dbReference>
<protein>
    <recommendedName>
        <fullName evidence="7">Cell morphogenesis protein N-terminal domain-containing protein</fullName>
    </recommendedName>
</protein>
<organism evidence="5 6">
    <name type="scientific">Pisolithus tinctorius Marx 270</name>
    <dbReference type="NCBI Taxonomy" id="870435"/>
    <lineage>
        <taxon>Eukaryota</taxon>
        <taxon>Fungi</taxon>
        <taxon>Dikarya</taxon>
        <taxon>Basidiomycota</taxon>
        <taxon>Agaricomycotina</taxon>
        <taxon>Agaricomycetes</taxon>
        <taxon>Agaricomycetidae</taxon>
        <taxon>Boletales</taxon>
        <taxon>Sclerodermatineae</taxon>
        <taxon>Pisolithaceae</taxon>
        <taxon>Pisolithus</taxon>
    </lineage>
</organism>
<evidence type="ECO:0000259" key="4">
    <source>
        <dbReference type="Pfam" id="PF14228"/>
    </source>
</evidence>
<feature type="compositionally biased region" description="Polar residues" evidence="1">
    <location>
        <begin position="146"/>
        <end position="156"/>
    </location>
</feature>
<feature type="domain" description="Cell morphogenesis protein C-terminal" evidence="3">
    <location>
        <begin position="1937"/>
        <end position="2184"/>
    </location>
</feature>
<dbReference type="InterPro" id="IPR039867">
    <property type="entry name" value="Furry/Tao3/Mor2"/>
</dbReference>
<feature type="compositionally biased region" description="Basic residues" evidence="1">
    <location>
        <begin position="181"/>
        <end position="193"/>
    </location>
</feature>
<evidence type="ECO:0008006" key="7">
    <source>
        <dbReference type="Google" id="ProtNLM"/>
    </source>
</evidence>
<dbReference type="GO" id="GO:0005938">
    <property type="term" value="C:cell cortex"/>
    <property type="evidence" value="ECO:0007669"/>
    <property type="project" value="TreeGrafter"/>
</dbReference>
<evidence type="ECO:0000313" key="5">
    <source>
        <dbReference type="EMBL" id="KIO09598.1"/>
    </source>
</evidence>
<dbReference type="SUPFAM" id="SSF48371">
    <property type="entry name" value="ARM repeat"/>
    <property type="match status" value="2"/>
</dbReference>
<evidence type="ECO:0000256" key="1">
    <source>
        <dbReference type="SAM" id="MobiDB-lite"/>
    </source>
</evidence>
<dbReference type="InterPro" id="IPR025481">
    <property type="entry name" value="Cell_Morphogen_C"/>
</dbReference>
<reference evidence="5 6" key="1">
    <citation type="submission" date="2014-04" db="EMBL/GenBank/DDBJ databases">
        <authorList>
            <consortium name="DOE Joint Genome Institute"/>
            <person name="Kuo A."/>
            <person name="Kohler A."/>
            <person name="Costa M.D."/>
            <person name="Nagy L.G."/>
            <person name="Floudas D."/>
            <person name="Copeland A."/>
            <person name="Barry K.W."/>
            <person name="Cichocki N."/>
            <person name="Veneault-Fourrey C."/>
            <person name="LaButti K."/>
            <person name="Lindquist E.A."/>
            <person name="Lipzen A."/>
            <person name="Lundell T."/>
            <person name="Morin E."/>
            <person name="Murat C."/>
            <person name="Sun H."/>
            <person name="Tunlid A."/>
            <person name="Henrissat B."/>
            <person name="Grigoriev I.V."/>
            <person name="Hibbett D.S."/>
            <person name="Martin F."/>
            <person name="Nordberg H.P."/>
            <person name="Cantor M.N."/>
            <person name="Hua S.X."/>
        </authorList>
    </citation>
    <scope>NUCLEOTIDE SEQUENCE [LARGE SCALE GENOMIC DNA]</scope>
    <source>
        <strain evidence="5 6">Marx 270</strain>
    </source>
</reference>
<dbReference type="Pfam" id="PF14228">
    <property type="entry name" value="MOR2-PAG1_mid"/>
    <property type="match status" value="1"/>
</dbReference>
<dbReference type="Pfam" id="PF14225">
    <property type="entry name" value="MOR2-PAG1_C"/>
    <property type="match status" value="1"/>
</dbReference>
<accession>A0A0C3JKC7</accession>
<dbReference type="GO" id="GO:0030427">
    <property type="term" value="C:site of polarized growth"/>
    <property type="evidence" value="ECO:0007669"/>
    <property type="project" value="TreeGrafter"/>
</dbReference>
<feature type="domain" description="Cell morphogenesis central region" evidence="4">
    <location>
        <begin position="1143"/>
        <end position="1318"/>
    </location>
</feature>
<evidence type="ECO:0000259" key="2">
    <source>
        <dbReference type="Pfam" id="PF14222"/>
    </source>
</evidence>
<feature type="region of interest" description="Disordered" evidence="1">
    <location>
        <begin position="146"/>
        <end position="253"/>
    </location>
</feature>
<dbReference type="InterPro" id="IPR029473">
    <property type="entry name" value="MOR2-PAG1_mid"/>
</dbReference>
<feature type="compositionally biased region" description="Polar residues" evidence="1">
    <location>
        <begin position="41"/>
        <end position="53"/>
    </location>
</feature>
<dbReference type="InterPro" id="IPR016024">
    <property type="entry name" value="ARM-type_fold"/>
</dbReference>
<evidence type="ECO:0000313" key="6">
    <source>
        <dbReference type="Proteomes" id="UP000054217"/>
    </source>
</evidence>
<dbReference type="InterPro" id="IPR025614">
    <property type="entry name" value="Cell_morpho_N"/>
</dbReference>
<dbReference type="InParanoid" id="A0A0C3JKC7"/>
<feature type="region of interest" description="Disordered" evidence="1">
    <location>
        <begin position="1"/>
        <end position="100"/>
    </location>
</feature>
<dbReference type="PANTHER" id="PTHR12295">
    <property type="entry name" value="FURRY-RELATED"/>
    <property type="match status" value="1"/>
</dbReference>
<keyword evidence="6" id="KW-1185">Reference proteome</keyword>
<proteinExistence type="predicted"/>
<dbReference type="FunCoup" id="A0A0C3JKC7">
    <property type="interactions" value="231"/>
</dbReference>
<name>A0A0C3JKC7_PISTI</name>
<gene>
    <name evidence="5" type="ORF">M404DRAFT_933702</name>
</gene>
<feature type="region of interest" description="Disordered" evidence="1">
    <location>
        <begin position="1380"/>
        <end position="1399"/>
    </location>
</feature>
<dbReference type="HOGENOM" id="CLU_000325_1_1_1"/>
<feature type="domain" description="Cell morphogenesis protein N-terminal" evidence="2">
    <location>
        <begin position="359"/>
        <end position="907"/>
    </location>
</feature>
<dbReference type="Pfam" id="PF14222">
    <property type="entry name" value="MOR2-PAG1_N"/>
    <property type="match status" value="1"/>
</dbReference>
<dbReference type="Proteomes" id="UP000054217">
    <property type="component" value="Unassembled WGS sequence"/>
</dbReference>